<evidence type="ECO:0000259" key="11">
    <source>
        <dbReference type="SMART" id="SM00756"/>
    </source>
</evidence>
<feature type="transmembrane region" description="Helical" evidence="10">
    <location>
        <begin position="23"/>
        <end position="43"/>
    </location>
</feature>
<keyword evidence="4" id="KW-0874">Quinone</keyword>
<feature type="transmembrane region" description="Helical" evidence="10">
    <location>
        <begin position="84"/>
        <end position="102"/>
    </location>
</feature>
<dbReference type="EMBL" id="JACBYQ010000001">
    <property type="protein sequence ID" value="NYE94505.1"/>
    <property type="molecule type" value="Genomic_DNA"/>
</dbReference>
<proteinExistence type="inferred from homology"/>
<keyword evidence="3 10" id="KW-0812">Transmembrane</keyword>
<keyword evidence="7 10" id="KW-0472">Membrane</keyword>
<dbReference type="AlphaFoldDB" id="A0A7Y9S5H3"/>
<evidence type="ECO:0000256" key="5">
    <source>
        <dbReference type="ARBA" id="ARBA00022989"/>
    </source>
</evidence>
<keyword evidence="8" id="KW-1015">Disulfide bond</keyword>
<dbReference type="GO" id="GO:0016491">
    <property type="term" value="F:oxidoreductase activity"/>
    <property type="evidence" value="ECO:0007669"/>
    <property type="project" value="UniProtKB-KW"/>
</dbReference>
<evidence type="ECO:0000256" key="1">
    <source>
        <dbReference type="ARBA" id="ARBA00004141"/>
    </source>
</evidence>
<comment type="caution">
    <text evidence="12">The sequence shown here is derived from an EMBL/GenBank/DDBJ whole genome shotgun (WGS) entry which is preliminary data.</text>
</comment>
<dbReference type="Gene3D" id="1.20.1440.130">
    <property type="entry name" value="VKOR domain"/>
    <property type="match status" value="1"/>
</dbReference>
<protein>
    <submittedName>
        <fullName evidence="12">Putative membrane protein</fullName>
    </submittedName>
</protein>
<keyword evidence="6" id="KW-0560">Oxidoreductase</keyword>
<feature type="transmembrane region" description="Helical" evidence="10">
    <location>
        <begin position="136"/>
        <end position="159"/>
    </location>
</feature>
<evidence type="ECO:0000256" key="10">
    <source>
        <dbReference type="SAM" id="Phobius"/>
    </source>
</evidence>
<dbReference type="SMART" id="SM00756">
    <property type="entry name" value="VKc"/>
    <property type="match status" value="1"/>
</dbReference>
<dbReference type="GO" id="GO:0016020">
    <property type="term" value="C:membrane"/>
    <property type="evidence" value="ECO:0007669"/>
    <property type="project" value="UniProtKB-SubCell"/>
</dbReference>
<evidence type="ECO:0000256" key="4">
    <source>
        <dbReference type="ARBA" id="ARBA00022719"/>
    </source>
</evidence>
<evidence type="ECO:0000256" key="9">
    <source>
        <dbReference type="ARBA" id="ARBA00023284"/>
    </source>
</evidence>
<feature type="transmembrane region" description="Helical" evidence="10">
    <location>
        <begin position="180"/>
        <end position="201"/>
    </location>
</feature>
<gene>
    <name evidence="12" type="ORF">FHU41_000726</name>
</gene>
<comment type="similarity">
    <text evidence="2">Belongs to the VKOR family.</text>
</comment>
<reference evidence="12 13" key="1">
    <citation type="submission" date="2020-07" db="EMBL/GenBank/DDBJ databases">
        <title>Sequencing the genomes of 1000 actinobacteria strains.</title>
        <authorList>
            <person name="Klenk H.-P."/>
        </authorList>
    </citation>
    <scope>NUCLEOTIDE SEQUENCE [LARGE SCALE GENOMIC DNA]</scope>
    <source>
        <strain evidence="12 13">DSM 102047</strain>
    </source>
</reference>
<evidence type="ECO:0000256" key="6">
    <source>
        <dbReference type="ARBA" id="ARBA00023002"/>
    </source>
</evidence>
<evidence type="ECO:0000256" key="7">
    <source>
        <dbReference type="ARBA" id="ARBA00023136"/>
    </source>
</evidence>
<keyword evidence="5 10" id="KW-1133">Transmembrane helix</keyword>
<dbReference type="Proteomes" id="UP000521748">
    <property type="component" value="Unassembled WGS sequence"/>
</dbReference>
<feature type="transmembrane region" description="Helical" evidence="10">
    <location>
        <begin position="109"/>
        <end position="130"/>
    </location>
</feature>
<keyword evidence="13" id="KW-1185">Reference proteome</keyword>
<evidence type="ECO:0000256" key="2">
    <source>
        <dbReference type="ARBA" id="ARBA00006214"/>
    </source>
</evidence>
<comment type="subcellular location">
    <subcellularLocation>
        <location evidence="1">Membrane</location>
        <topology evidence="1">Multi-pass membrane protein</topology>
    </subcellularLocation>
</comment>
<dbReference type="GO" id="GO:0048038">
    <property type="term" value="F:quinone binding"/>
    <property type="evidence" value="ECO:0007669"/>
    <property type="project" value="UniProtKB-KW"/>
</dbReference>
<keyword evidence="9" id="KW-0676">Redox-active center</keyword>
<organism evidence="12 13">
    <name type="scientific">Psychromicrobium silvestre</name>
    <dbReference type="NCBI Taxonomy" id="1645614"/>
    <lineage>
        <taxon>Bacteria</taxon>
        <taxon>Bacillati</taxon>
        <taxon>Actinomycetota</taxon>
        <taxon>Actinomycetes</taxon>
        <taxon>Micrococcales</taxon>
        <taxon>Micrococcaceae</taxon>
        <taxon>Psychromicrobium</taxon>
    </lineage>
</organism>
<dbReference type="InterPro" id="IPR041714">
    <property type="entry name" value="VKOR_Actinobacteria"/>
</dbReference>
<evidence type="ECO:0000313" key="13">
    <source>
        <dbReference type="Proteomes" id="UP000521748"/>
    </source>
</evidence>
<evidence type="ECO:0000256" key="8">
    <source>
        <dbReference type="ARBA" id="ARBA00023157"/>
    </source>
</evidence>
<dbReference type="InterPro" id="IPR038354">
    <property type="entry name" value="VKOR_sf"/>
</dbReference>
<evidence type="ECO:0000256" key="3">
    <source>
        <dbReference type="ARBA" id="ARBA00022692"/>
    </source>
</evidence>
<dbReference type="Pfam" id="PF07884">
    <property type="entry name" value="VKOR"/>
    <property type="match status" value="1"/>
</dbReference>
<sequence>MSTSKVPSSQDSAKPRFTRDRPFAVLLLITSFVSFIAAAALVLDRLELYRNANAVLSCDFNALVSCGKVMEQPQAAAFGFPNPFIGIVCFGMVFVVGMSLLAGAKFSRWYWICFQIGVTLGMVFICWLWFQALYVIAILCPWCMVVWAMMIPLFIWTTIRNLVHGVIPAPAGLVKFLSSWGWTIIGVLYLCVIASIFFRFINLFVASNA</sequence>
<feature type="domain" description="Vitamin K epoxide reductase" evidence="11">
    <location>
        <begin position="20"/>
        <end position="161"/>
    </location>
</feature>
<dbReference type="InterPro" id="IPR012932">
    <property type="entry name" value="VKOR"/>
</dbReference>
<evidence type="ECO:0000313" key="12">
    <source>
        <dbReference type="EMBL" id="NYE94505.1"/>
    </source>
</evidence>
<accession>A0A7Y9S5H3</accession>
<dbReference type="RefSeq" id="WP_179388261.1">
    <property type="nucleotide sequence ID" value="NZ_JACBYQ010000001.1"/>
</dbReference>
<name>A0A7Y9S5H3_9MICC</name>
<dbReference type="CDD" id="cd12922">
    <property type="entry name" value="VKOR_5"/>
    <property type="match status" value="1"/>
</dbReference>